<comment type="caution">
    <text evidence="10">The sequence shown here is derived from an EMBL/GenBank/DDBJ whole genome shotgun (WGS) entry which is preliminary data.</text>
</comment>
<comment type="similarity">
    <text evidence="7">Belongs to the binding-protein-dependent transport system permease family.</text>
</comment>
<feature type="domain" description="ABC transmembrane type-1" evidence="9">
    <location>
        <begin position="136"/>
        <end position="338"/>
    </location>
</feature>
<dbReference type="SUPFAM" id="SSF161098">
    <property type="entry name" value="MetI-like"/>
    <property type="match status" value="1"/>
</dbReference>
<dbReference type="InterPro" id="IPR000515">
    <property type="entry name" value="MetI-like"/>
</dbReference>
<feature type="transmembrane region" description="Helical" evidence="7">
    <location>
        <begin position="312"/>
        <end position="338"/>
    </location>
</feature>
<feature type="transmembrane region" description="Helical" evidence="7">
    <location>
        <begin position="179"/>
        <end position="200"/>
    </location>
</feature>
<accession>A0ABU4HU77</accession>
<dbReference type="Proteomes" id="UP001284601">
    <property type="component" value="Unassembled WGS sequence"/>
</dbReference>
<dbReference type="PANTHER" id="PTHR43386">
    <property type="entry name" value="OLIGOPEPTIDE TRANSPORT SYSTEM PERMEASE PROTEIN APPC"/>
    <property type="match status" value="1"/>
</dbReference>
<evidence type="ECO:0000256" key="4">
    <source>
        <dbReference type="ARBA" id="ARBA00022692"/>
    </source>
</evidence>
<evidence type="ECO:0000256" key="6">
    <source>
        <dbReference type="ARBA" id="ARBA00023136"/>
    </source>
</evidence>
<comment type="subcellular location">
    <subcellularLocation>
        <location evidence="1 7">Cell membrane</location>
        <topology evidence="1 7">Multi-pass membrane protein</topology>
    </subcellularLocation>
</comment>
<evidence type="ECO:0000256" key="3">
    <source>
        <dbReference type="ARBA" id="ARBA00022475"/>
    </source>
</evidence>
<evidence type="ECO:0000256" key="7">
    <source>
        <dbReference type="RuleBase" id="RU363032"/>
    </source>
</evidence>
<dbReference type="Pfam" id="PF00528">
    <property type="entry name" value="BPD_transp_1"/>
    <property type="match status" value="1"/>
</dbReference>
<evidence type="ECO:0000256" key="5">
    <source>
        <dbReference type="ARBA" id="ARBA00022989"/>
    </source>
</evidence>
<reference evidence="10 11" key="2">
    <citation type="submission" date="2023-10" db="EMBL/GenBank/DDBJ databases">
        <authorList>
            <person name="Han X.F."/>
        </authorList>
    </citation>
    <scope>NUCLEOTIDE SEQUENCE [LARGE SCALE GENOMIC DNA]</scope>
    <source>
        <strain evidence="10 11">KCTC 39840</strain>
    </source>
</reference>
<dbReference type="RefSeq" id="WP_318598752.1">
    <property type="nucleotide sequence ID" value="NZ_JAWSTH010000054.1"/>
</dbReference>
<proteinExistence type="inferred from homology"/>
<name>A0ABU4HU77_9ACTN</name>
<keyword evidence="5 7" id="KW-1133">Transmembrane helix</keyword>
<dbReference type="CDD" id="cd06261">
    <property type="entry name" value="TM_PBP2"/>
    <property type="match status" value="1"/>
</dbReference>
<dbReference type="PROSITE" id="PS50928">
    <property type="entry name" value="ABC_TM1"/>
    <property type="match status" value="1"/>
</dbReference>
<evidence type="ECO:0000313" key="11">
    <source>
        <dbReference type="Proteomes" id="UP001284601"/>
    </source>
</evidence>
<dbReference type="InterPro" id="IPR025966">
    <property type="entry name" value="OppC_N"/>
</dbReference>
<evidence type="ECO:0000256" key="1">
    <source>
        <dbReference type="ARBA" id="ARBA00004651"/>
    </source>
</evidence>
<keyword evidence="3" id="KW-1003">Cell membrane</keyword>
<dbReference type="InterPro" id="IPR035906">
    <property type="entry name" value="MetI-like_sf"/>
</dbReference>
<evidence type="ECO:0000256" key="8">
    <source>
        <dbReference type="SAM" id="MobiDB-lite"/>
    </source>
</evidence>
<keyword evidence="6 7" id="KW-0472">Membrane</keyword>
<feature type="transmembrane region" description="Helical" evidence="7">
    <location>
        <begin position="53"/>
        <end position="75"/>
    </location>
</feature>
<protein>
    <submittedName>
        <fullName evidence="10">ABC transporter permease</fullName>
    </submittedName>
</protein>
<dbReference type="Gene3D" id="1.10.3720.10">
    <property type="entry name" value="MetI-like"/>
    <property type="match status" value="1"/>
</dbReference>
<dbReference type="Pfam" id="PF12911">
    <property type="entry name" value="OppC_N"/>
    <property type="match status" value="1"/>
</dbReference>
<keyword evidence="2 7" id="KW-0813">Transport</keyword>
<reference evidence="11" key="1">
    <citation type="submission" date="2023-07" db="EMBL/GenBank/DDBJ databases">
        <title>Conexibacter stalactiti sp. nov., isolated from stalactites in a lava cave and emended description of the genus Conexibacter.</title>
        <authorList>
            <person name="Lee S.D."/>
        </authorList>
    </citation>
    <scope>NUCLEOTIDE SEQUENCE [LARGE SCALE GENOMIC DNA]</scope>
    <source>
        <strain evidence="11">KCTC 39840</strain>
    </source>
</reference>
<dbReference type="InterPro" id="IPR050366">
    <property type="entry name" value="BP-dependent_transpt_permease"/>
</dbReference>
<feature type="transmembrane region" description="Helical" evidence="7">
    <location>
        <begin position="212"/>
        <end position="228"/>
    </location>
</feature>
<sequence>MAIDPATPDTTGSGAIRTASGDSPVAAEPGGGAPSAGIGPYRLALRRLRRNKVALAFGALFVLIVVLCFCAPLYADHVAHTGPNDNHVTDTVTVGGEEKDVVSVSGLPIGPTWQGRFLLGADQNGRDLAVRLLYGGRNSLEVGFVATFITMILATIVGLAAGFYRGVVDGVLARILDLIWAYPVVLLGIALGTSLALGGISIGPIELSGNSLLVPAVIIGVVYIPYVAKPIRGQVLGLREKEFVDAARVQGASSLRIMTREILPNIASTLVVFLPLIVANAILLEAALSYLGAGIQPPNPSWGTMISDGIRLIPSAIHLTFVPGAMLVLAVLGINVFGDGVRDALDPRARVKIDAKGQEKFREDPMEIAVEH</sequence>
<feature type="region of interest" description="Disordered" evidence="8">
    <location>
        <begin position="1"/>
        <end position="32"/>
    </location>
</feature>
<evidence type="ECO:0000313" key="10">
    <source>
        <dbReference type="EMBL" id="MDW5596369.1"/>
    </source>
</evidence>
<gene>
    <name evidence="10" type="ORF">R7226_18630</name>
</gene>
<evidence type="ECO:0000259" key="9">
    <source>
        <dbReference type="PROSITE" id="PS50928"/>
    </source>
</evidence>
<keyword evidence="4 7" id="KW-0812">Transmembrane</keyword>
<keyword evidence="11" id="KW-1185">Reference proteome</keyword>
<evidence type="ECO:0000256" key="2">
    <source>
        <dbReference type="ARBA" id="ARBA00022448"/>
    </source>
</evidence>
<organism evidence="10 11">
    <name type="scientific">Conexibacter stalactiti</name>
    <dbReference type="NCBI Taxonomy" id="1940611"/>
    <lineage>
        <taxon>Bacteria</taxon>
        <taxon>Bacillati</taxon>
        <taxon>Actinomycetota</taxon>
        <taxon>Thermoleophilia</taxon>
        <taxon>Solirubrobacterales</taxon>
        <taxon>Conexibacteraceae</taxon>
        <taxon>Conexibacter</taxon>
    </lineage>
</organism>
<feature type="transmembrane region" description="Helical" evidence="7">
    <location>
        <begin position="266"/>
        <end position="292"/>
    </location>
</feature>
<feature type="transmembrane region" description="Helical" evidence="7">
    <location>
        <begin position="142"/>
        <end position="167"/>
    </location>
</feature>
<dbReference type="PANTHER" id="PTHR43386:SF1">
    <property type="entry name" value="D,D-DIPEPTIDE TRANSPORT SYSTEM PERMEASE PROTEIN DDPC-RELATED"/>
    <property type="match status" value="1"/>
</dbReference>
<dbReference type="EMBL" id="JAWSTH010000054">
    <property type="protein sequence ID" value="MDW5596369.1"/>
    <property type="molecule type" value="Genomic_DNA"/>
</dbReference>